<dbReference type="InterPro" id="IPR018113">
    <property type="entry name" value="PTrfase_EIIB_Cys"/>
</dbReference>
<dbReference type="PANTHER" id="PTHR30009:SF24">
    <property type="entry name" value="PTS SYSTEM, IIBC COMPONENT"/>
    <property type="match status" value="1"/>
</dbReference>
<evidence type="ECO:0000256" key="10">
    <source>
        <dbReference type="ARBA" id="ARBA00023136"/>
    </source>
</evidence>
<evidence type="ECO:0000256" key="8">
    <source>
        <dbReference type="ARBA" id="ARBA00022777"/>
    </source>
</evidence>
<organism evidence="15 16">
    <name type="scientific">Culicoidibacter larvae</name>
    <dbReference type="NCBI Taxonomy" id="2579976"/>
    <lineage>
        <taxon>Bacteria</taxon>
        <taxon>Bacillati</taxon>
        <taxon>Bacillota</taxon>
        <taxon>Culicoidibacteria</taxon>
        <taxon>Culicoidibacterales</taxon>
        <taxon>Culicoidibacteraceae</taxon>
        <taxon>Culicoidibacter</taxon>
    </lineage>
</organism>
<keyword evidence="16" id="KW-1185">Reference proteome</keyword>
<evidence type="ECO:0000313" key="15">
    <source>
        <dbReference type="EMBL" id="TLG77054.1"/>
    </source>
</evidence>
<keyword evidence="5" id="KW-0808">Transferase</keyword>
<evidence type="ECO:0000256" key="4">
    <source>
        <dbReference type="ARBA" id="ARBA00022597"/>
    </source>
</evidence>
<dbReference type="InterPro" id="IPR036878">
    <property type="entry name" value="Glu_permease_IIB"/>
</dbReference>
<dbReference type="Pfam" id="PF00367">
    <property type="entry name" value="PTS_EIIB"/>
    <property type="match status" value="1"/>
</dbReference>
<evidence type="ECO:0000313" key="16">
    <source>
        <dbReference type="Proteomes" id="UP000306912"/>
    </source>
</evidence>
<feature type="transmembrane region" description="Helical" evidence="12">
    <location>
        <begin position="93"/>
        <end position="118"/>
    </location>
</feature>
<dbReference type="GO" id="GO:0090563">
    <property type="term" value="F:protein-phosphocysteine-sugar phosphotransferase activity"/>
    <property type="evidence" value="ECO:0007669"/>
    <property type="project" value="TreeGrafter"/>
</dbReference>
<feature type="transmembrane region" description="Helical" evidence="12">
    <location>
        <begin position="325"/>
        <end position="343"/>
    </location>
</feature>
<evidence type="ECO:0000256" key="2">
    <source>
        <dbReference type="ARBA" id="ARBA00022448"/>
    </source>
</evidence>
<dbReference type="AlphaFoldDB" id="A0A5R8QH02"/>
<feature type="transmembrane region" description="Helical" evidence="12">
    <location>
        <begin position="349"/>
        <end position="368"/>
    </location>
</feature>
<feature type="transmembrane region" description="Helical" evidence="12">
    <location>
        <begin position="375"/>
        <end position="400"/>
    </location>
</feature>
<feature type="transmembrane region" description="Helical" evidence="12">
    <location>
        <begin position="242"/>
        <end position="261"/>
    </location>
</feature>
<evidence type="ECO:0000259" key="13">
    <source>
        <dbReference type="PROSITE" id="PS51098"/>
    </source>
</evidence>
<dbReference type="InterPro" id="IPR001996">
    <property type="entry name" value="PTS_IIB_1"/>
</dbReference>
<keyword evidence="7 12" id="KW-0812">Transmembrane</keyword>
<feature type="transmembrane region" description="Helical" evidence="12">
    <location>
        <begin position="16"/>
        <end position="36"/>
    </location>
</feature>
<dbReference type="Proteomes" id="UP000306912">
    <property type="component" value="Unassembled WGS sequence"/>
</dbReference>
<keyword evidence="6" id="KW-0598">Phosphotransferase system</keyword>
<dbReference type="FunCoup" id="A0A5R8QH02">
    <property type="interactions" value="79"/>
</dbReference>
<evidence type="ECO:0000256" key="1">
    <source>
        <dbReference type="ARBA" id="ARBA00004651"/>
    </source>
</evidence>
<dbReference type="PROSITE" id="PS51098">
    <property type="entry name" value="PTS_EIIB_TYPE_1"/>
    <property type="match status" value="1"/>
</dbReference>
<evidence type="ECO:0000256" key="12">
    <source>
        <dbReference type="SAM" id="Phobius"/>
    </source>
</evidence>
<feature type="transmembrane region" description="Helical" evidence="12">
    <location>
        <begin position="174"/>
        <end position="192"/>
    </location>
</feature>
<evidence type="ECO:0000256" key="7">
    <source>
        <dbReference type="ARBA" id="ARBA00022692"/>
    </source>
</evidence>
<dbReference type="PROSITE" id="PS01035">
    <property type="entry name" value="PTS_EIIB_TYPE_1_CYS"/>
    <property type="match status" value="1"/>
</dbReference>
<dbReference type="GO" id="GO:0016301">
    <property type="term" value="F:kinase activity"/>
    <property type="evidence" value="ECO:0007669"/>
    <property type="project" value="UniProtKB-KW"/>
</dbReference>
<keyword evidence="2" id="KW-0813">Transport</keyword>
<evidence type="ECO:0000256" key="9">
    <source>
        <dbReference type="ARBA" id="ARBA00022989"/>
    </source>
</evidence>
<accession>A0A5R8QH02</accession>
<feature type="transmembrane region" description="Helical" evidence="12">
    <location>
        <begin position="213"/>
        <end position="236"/>
    </location>
</feature>
<feature type="active site" description="Phosphocysteine intermediate; for EIIB activity" evidence="11">
    <location>
        <position position="504"/>
    </location>
</feature>
<dbReference type="InterPro" id="IPR003352">
    <property type="entry name" value="PTS_EIIC"/>
</dbReference>
<keyword evidence="3" id="KW-1003">Cell membrane</keyword>
<dbReference type="Pfam" id="PF02378">
    <property type="entry name" value="PTS_EIIC"/>
    <property type="match status" value="1"/>
</dbReference>
<dbReference type="InterPro" id="IPR050429">
    <property type="entry name" value="PTS_Glucose_EIICBA"/>
</dbReference>
<feature type="transmembrane region" description="Helical" evidence="12">
    <location>
        <begin position="429"/>
        <end position="450"/>
    </location>
</feature>
<protein>
    <submittedName>
        <fullName evidence="15">PTS glucose transporter subunit IIB</fullName>
    </submittedName>
</protein>
<reference evidence="15 16" key="1">
    <citation type="submission" date="2019-05" db="EMBL/GenBank/DDBJ databases">
        <title>Culicoidintestinum kansasii gen. nov., sp. nov. from the gastrointestinal tract of the biting midge, Culicoides sonorensis.</title>
        <authorList>
            <person name="Neupane S."/>
            <person name="Ghosh A."/>
            <person name="Gunther S."/>
            <person name="Martin K."/>
            <person name="Zurek L."/>
        </authorList>
    </citation>
    <scope>NUCLEOTIDE SEQUENCE [LARGE SCALE GENOMIC DNA]</scope>
    <source>
        <strain evidence="15 16">CS-1</strain>
    </source>
</reference>
<feature type="domain" description="PTS EIIB type-1" evidence="13">
    <location>
        <begin position="482"/>
        <end position="560"/>
    </location>
</feature>
<dbReference type="GO" id="GO:0009401">
    <property type="term" value="P:phosphoenolpyruvate-dependent sugar phosphotransferase system"/>
    <property type="evidence" value="ECO:0007669"/>
    <property type="project" value="UniProtKB-KW"/>
</dbReference>
<keyword evidence="4 15" id="KW-0762">Sugar transport</keyword>
<dbReference type="SUPFAM" id="SSF55604">
    <property type="entry name" value="Glucose permease domain IIB"/>
    <property type="match status" value="1"/>
</dbReference>
<keyword evidence="8" id="KW-0418">Kinase</keyword>
<evidence type="ECO:0000256" key="3">
    <source>
        <dbReference type="ARBA" id="ARBA00022475"/>
    </source>
</evidence>
<evidence type="ECO:0000256" key="6">
    <source>
        <dbReference type="ARBA" id="ARBA00022683"/>
    </source>
</evidence>
<feature type="domain" description="PTS EIIC type-1" evidence="14">
    <location>
        <begin position="3"/>
        <end position="462"/>
    </location>
</feature>
<dbReference type="GO" id="GO:0008982">
    <property type="term" value="F:protein-N(PI)-phosphohistidine-sugar phosphotransferase activity"/>
    <property type="evidence" value="ECO:0007669"/>
    <property type="project" value="InterPro"/>
</dbReference>
<dbReference type="InParanoid" id="A0A5R8QH02"/>
<evidence type="ECO:0000256" key="11">
    <source>
        <dbReference type="PROSITE-ProRule" id="PRU00421"/>
    </source>
</evidence>
<proteinExistence type="predicted"/>
<feature type="transmembrane region" description="Helical" evidence="12">
    <location>
        <begin position="56"/>
        <end position="81"/>
    </location>
</feature>
<dbReference type="OrthoDB" id="9764327at2"/>
<dbReference type="Gene3D" id="3.30.1360.60">
    <property type="entry name" value="Glucose permease domain IIB"/>
    <property type="match status" value="1"/>
</dbReference>
<dbReference type="PROSITE" id="PS51103">
    <property type="entry name" value="PTS_EIIC_TYPE_1"/>
    <property type="match status" value="1"/>
</dbReference>
<keyword evidence="10 12" id="KW-0472">Membrane</keyword>
<dbReference type="RefSeq" id="WP_138189666.1">
    <property type="nucleotide sequence ID" value="NZ_VBWP01000001.1"/>
</dbReference>
<dbReference type="CDD" id="cd00212">
    <property type="entry name" value="PTS_IIB_glc"/>
    <property type="match status" value="1"/>
</dbReference>
<comment type="subcellular location">
    <subcellularLocation>
        <location evidence="1">Cell membrane</location>
        <topology evidence="1">Multi-pass membrane protein</topology>
    </subcellularLocation>
</comment>
<evidence type="ECO:0000256" key="5">
    <source>
        <dbReference type="ARBA" id="ARBA00022679"/>
    </source>
</evidence>
<sequence length="560" mass="60041">MNNGIFATLQRIGRSFMLPIAILPIAGLLLAIGATFTNETNLSLYGLNELMGNGTIWYSFFTILKAAGDVVFANLPVLFALGVAIGMANTEKATAAIASLVGFLVLTATMSALLHIGWGAKLIDLGYTLEQFPELGGQLTQLANDPLAYSSALNGAIGTQQALGGQTTVLGMQTLNMGVFAGIIVGLLTAALHNKFYKIELPAAISFFGGTRFVPIVTAVTMIFIGILLYFVWPFVQNGISILAYGINSLGYFGTFLYGLIERSLIPFGLHHVFYTPFWQTSLGGTLEVGGKMIQGAQNIVFAQLADPNTAIIDPMYARFMAGKFPFMMFGLPAAALAMYHTAKTNKRKGIAGILFAAALTSFLTGITEPIEFTFLFVAPVLYAIHAVLAGLSFMLMHIFQVGVGQTFSGGFIDYVLFGLLQFSRSNPLPILFVGAVYSVIYYFVFKFIILKFNLQTPGREADDEESKLYTRADYNEKQAGGSRAEQIIAGLGGAANIVNVDACATRLRLSVHDEQLVDETALKATGAAGVLKTKGAVQVVYGPQVSVIQSEVSESLGRD</sequence>
<keyword evidence="9 12" id="KW-1133">Transmembrane helix</keyword>
<dbReference type="InterPro" id="IPR013013">
    <property type="entry name" value="PTS_EIIC_1"/>
</dbReference>
<evidence type="ECO:0000259" key="14">
    <source>
        <dbReference type="PROSITE" id="PS51103"/>
    </source>
</evidence>
<comment type="caution">
    <text evidence="15">The sequence shown here is derived from an EMBL/GenBank/DDBJ whole genome shotgun (WGS) entry which is preliminary data.</text>
</comment>
<gene>
    <name evidence="15" type="ORF">FEZ08_00010</name>
</gene>
<dbReference type="GO" id="GO:0005886">
    <property type="term" value="C:plasma membrane"/>
    <property type="evidence" value="ECO:0007669"/>
    <property type="project" value="UniProtKB-SubCell"/>
</dbReference>
<name>A0A5R8QH02_9FIRM</name>
<dbReference type="PANTHER" id="PTHR30009">
    <property type="entry name" value="CYTOCHROME C-TYPE SYNTHESIS PROTEIN AND PTS TRANSMEMBRANE COMPONENT"/>
    <property type="match status" value="1"/>
</dbReference>
<dbReference type="EMBL" id="VBWP01000001">
    <property type="protein sequence ID" value="TLG77054.1"/>
    <property type="molecule type" value="Genomic_DNA"/>
</dbReference>
<dbReference type="NCBIfam" id="TIGR00826">
    <property type="entry name" value="EIIB_glc"/>
    <property type="match status" value="1"/>
</dbReference>